<proteinExistence type="predicted"/>
<feature type="region of interest" description="Disordered" evidence="1">
    <location>
        <begin position="33"/>
        <end position="80"/>
    </location>
</feature>
<evidence type="ECO:0000256" key="1">
    <source>
        <dbReference type="SAM" id="MobiDB-lite"/>
    </source>
</evidence>
<comment type="caution">
    <text evidence="2">The sequence shown here is derived from an EMBL/GenBank/DDBJ whole genome shotgun (WGS) entry which is preliminary data.</text>
</comment>
<dbReference type="EMBL" id="BNBF01000005">
    <property type="protein sequence ID" value="GHG44785.1"/>
    <property type="molecule type" value="Genomic_DNA"/>
</dbReference>
<protein>
    <submittedName>
        <fullName evidence="2">Uncharacterized protein</fullName>
    </submittedName>
</protein>
<dbReference type="Proteomes" id="UP000619355">
    <property type="component" value="Unassembled WGS sequence"/>
</dbReference>
<keyword evidence="3" id="KW-1185">Reference proteome</keyword>
<sequence>MQYHPCGHQFTDPSHVDRRPDWLRDVHAAMQPHLGTGGCINGMDPEPTDWPGSGVPTRPTRPLDAERRTPHQPISPAAPR</sequence>
<evidence type="ECO:0000313" key="2">
    <source>
        <dbReference type="EMBL" id="GHG44785.1"/>
    </source>
</evidence>
<organism evidence="2 3">
    <name type="scientific">Streptomyces capoamus</name>
    <dbReference type="NCBI Taxonomy" id="68183"/>
    <lineage>
        <taxon>Bacteria</taxon>
        <taxon>Bacillati</taxon>
        <taxon>Actinomycetota</taxon>
        <taxon>Actinomycetes</taxon>
        <taxon>Kitasatosporales</taxon>
        <taxon>Streptomycetaceae</taxon>
        <taxon>Streptomyces</taxon>
    </lineage>
</organism>
<dbReference type="AlphaFoldDB" id="A0A919C396"/>
<gene>
    <name evidence="2" type="ORF">GCM10018980_23020</name>
</gene>
<evidence type="ECO:0000313" key="3">
    <source>
        <dbReference type="Proteomes" id="UP000619355"/>
    </source>
</evidence>
<accession>A0A919C396</accession>
<name>A0A919C396_9ACTN</name>
<reference evidence="3" key="1">
    <citation type="journal article" date="2019" name="Int. J. Syst. Evol. Microbiol.">
        <title>The Global Catalogue of Microorganisms (GCM) 10K type strain sequencing project: providing services to taxonomists for standard genome sequencing and annotation.</title>
        <authorList>
            <consortium name="The Broad Institute Genomics Platform"/>
            <consortium name="The Broad Institute Genome Sequencing Center for Infectious Disease"/>
            <person name="Wu L."/>
            <person name="Ma J."/>
        </authorList>
    </citation>
    <scope>NUCLEOTIDE SEQUENCE [LARGE SCALE GENOMIC DNA]</scope>
    <source>
        <strain evidence="3">JCM 4253</strain>
    </source>
</reference>